<dbReference type="PANTHER" id="PTHR11439:SF483">
    <property type="entry name" value="PEPTIDE SYNTHASE GLIP-LIKE, PUTATIVE (AFU_ORTHOLOGUE AFUA_3G12920)-RELATED"/>
    <property type="match status" value="1"/>
</dbReference>
<reference evidence="2" key="2">
    <citation type="submission" date="2022-01" db="EMBL/GenBank/DDBJ databases">
        <authorList>
            <person name="Yamashiro T."/>
            <person name="Shiraishi A."/>
            <person name="Satake H."/>
            <person name="Nakayama K."/>
        </authorList>
    </citation>
    <scope>NUCLEOTIDE SEQUENCE</scope>
</reference>
<gene>
    <name evidence="2" type="ORF">Tco_0730034</name>
</gene>
<evidence type="ECO:0000259" key="1">
    <source>
        <dbReference type="Pfam" id="PF07727"/>
    </source>
</evidence>
<dbReference type="InterPro" id="IPR043502">
    <property type="entry name" value="DNA/RNA_pol_sf"/>
</dbReference>
<proteinExistence type="predicted"/>
<accession>A0ABQ4YU56</accession>
<dbReference type="Proteomes" id="UP001151760">
    <property type="component" value="Unassembled WGS sequence"/>
</dbReference>
<sequence length="396" mass="45771">MIEPSWINAMQEEIHEFERLEVWELVPCPDKVFLIKLKWIYKVKTDEFGGVLKNKARLVAQGFRQEEGIDFEESFAPVARIEAIRIFVANADHKNMTIYQMDVKTAFLNGAVDPTLFIRQAGNDLLLVQIYVDDIIFVSTITAMCNEFANQTTTKFKMLMMGQMSFFLGLQISQSPIGIFINQSKYASEIVKKYGLLTTDSVDTPMVEKNKLDADLQEKQYQAKLTEKHLQAVKRIFRYLKGTINMGLWYLKDTDMSLTAYADADHAGTAISSIEAEYIALSGCYSQILWMRSQLTDYGFQFNKIPLYCDNKSMIALCCNNVQHSRAKHIDVQYHFIKEQVENGIMELYFVRTKYQLSDIFTKPLPRDRFNLLIEKLGMRNMSLETLQRLAEDTDE</sequence>
<evidence type="ECO:0000313" key="2">
    <source>
        <dbReference type="EMBL" id="GJS80153.1"/>
    </source>
</evidence>
<dbReference type="EMBL" id="BQNB010010650">
    <property type="protein sequence ID" value="GJS80153.1"/>
    <property type="molecule type" value="Genomic_DNA"/>
</dbReference>
<protein>
    <submittedName>
        <fullName evidence="2">Retrovirus-related pol polyprotein from transposon TNT 1-94</fullName>
    </submittedName>
</protein>
<dbReference type="Pfam" id="PF07727">
    <property type="entry name" value="RVT_2"/>
    <property type="match status" value="1"/>
</dbReference>
<dbReference type="CDD" id="cd09272">
    <property type="entry name" value="RNase_HI_RT_Ty1"/>
    <property type="match status" value="1"/>
</dbReference>
<comment type="caution">
    <text evidence="2">The sequence shown here is derived from an EMBL/GenBank/DDBJ whole genome shotgun (WGS) entry which is preliminary data.</text>
</comment>
<reference evidence="2" key="1">
    <citation type="journal article" date="2022" name="Int. J. Mol. Sci.">
        <title>Draft Genome of Tanacetum Coccineum: Genomic Comparison of Closely Related Tanacetum-Family Plants.</title>
        <authorList>
            <person name="Yamashiro T."/>
            <person name="Shiraishi A."/>
            <person name="Nakayama K."/>
            <person name="Satake H."/>
        </authorList>
    </citation>
    <scope>NUCLEOTIDE SEQUENCE</scope>
</reference>
<name>A0ABQ4YU56_9ASTR</name>
<dbReference type="SUPFAM" id="SSF56672">
    <property type="entry name" value="DNA/RNA polymerases"/>
    <property type="match status" value="1"/>
</dbReference>
<keyword evidence="3" id="KW-1185">Reference proteome</keyword>
<feature type="domain" description="Reverse transcriptase Ty1/copia-type" evidence="1">
    <location>
        <begin position="21"/>
        <end position="120"/>
    </location>
</feature>
<evidence type="ECO:0000313" key="3">
    <source>
        <dbReference type="Proteomes" id="UP001151760"/>
    </source>
</evidence>
<dbReference type="InterPro" id="IPR013103">
    <property type="entry name" value="RVT_2"/>
</dbReference>
<organism evidence="2 3">
    <name type="scientific">Tanacetum coccineum</name>
    <dbReference type="NCBI Taxonomy" id="301880"/>
    <lineage>
        <taxon>Eukaryota</taxon>
        <taxon>Viridiplantae</taxon>
        <taxon>Streptophyta</taxon>
        <taxon>Embryophyta</taxon>
        <taxon>Tracheophyta</taxon>
        <taxon>Spermatophyta</taxon>
        <taxon>Magnoliopsida</taxon>
        <taxon>eudicotyledons</taxon>
        <taxon>Gunneridae</taxon>
        <taxon>Pentapetalae</taxon>
        <taxon>asterids</taxon>
        <taxon>campanulids</taxon>
        <taxon>Asterales</taxon>
        <taxon>Asteraceae</taxon>
        <taxon>Asteroideae</taxon>
        <taxon>Anthemideae</taxon>
        <taxon>Anthemidinae</taxon>
        <taxon>Tanacetum</taxon>
    </lineage>
</organism>
<dbReference type="PANTHER" id="PTHR11439">
    <property type="entry name" value="GAG-POL-RELATED RETROTRANSPOSON"/>
    <property type="match status" value="1"/>
</dbReference>